<dbReference type="AlphaFoldDB" id="A0A6I2UBH8"/>
<evidence type="ECO:0000313" key="2">
    <source>
        <dbReference type="EMBL" id="MSU08873.1"/>
    </source>
</evidence>
<dbReference type="EMBL" id="VUNR01000013">
    <property type="protein sequence ID" value="MSU08873.1"/>
    <property type="molecule type" value="Genomic_DNA"/>
</dbReference>
<accession>A0A6I2UBH8</accession>
<dbReference type="InterPro" id="IPR004590">
    <property type="entry name" value="ssDNA_annealing_RecT"/>
</dbReference>
<organism evidence="2 3">
    <name type="scientific">Anaerovibrio slackiae</name>
    <dbReference type="NCBI Taxonomy" id="2652309"/>
    <lineage>
        <taxon>Bacteria</taxon>
        <taxon>Bacillati</taxon>
        <taxon>Bacillota</taxon>
        <taxon>Negativicutes</taxon>
        <taxon>Selenomonadales</taxon>
        <taxon>Selenomonadaceae</taxon>
        <taxon>Anaerovibrio</taxon>
    </lineage>
</organism>
<protein>
    <recommendedName>
        <fullName evidence="4">Recombinase</fullName>
    </recommendedName>
</protein>
<evidence type="ECO:0008006" key="4">
    <source>
        <dbReference type="Google" id="ProtNLM"/>
    </source>
</evidence>
<comment type="caution">
    <text evidence="2">The sequence shown here is derived from an EMBL/GenBank/DDBJ whole genome shotgun (WGS) entry which is preliminary data.</text>
</comment>
<dbReference type="InterPro" id="IPR018330">
    <property type="entry name" value="RecT_fam"/>
</dbReference>
<dbReference type="NCBIfam" id="TIGR00616">
    <property type="entry name" value="rect"/>
    <property type="match status" value="1"/>
</dbReference>
<reference evidence="2 3" key="1">
    <citation type="submission" date="2019-08" db="EMBL/GenBank/DDBJ databases">
        <title>In-depth cultivation of the pig gut microbiome towards novel bacterial diversity and tailored functional studies.</title>
        <authorList>
            <person name="Wylensek D."/>
            <person name="Hitch T.C.A."/>
            <person name="Clavel T."/>
        </authorList>
    </citation>
    <scope>NUCLEOTIDE SEQUENCE [LARGE SCALE GENOMIC DNA]</scope>
    <source>
        <strain evidence="2 3">WCA-693-APC-5D-A</strain>
    </source>
</reference>
<dbReference type="Proteomes" id="UP000433181">
    <property type="component" value="Unassembled WGS sequence"/>
</dbReference>
<dbReference type="GO" id="GO:0003677">
    <property type="term" value="F:DNA binding"/>
    <property type="evidence" value="ECO:0007669"/>
    <property type="project" value="InterPro"/>
</dbReference>
<gene>
    <name evidence="2" type="ORF">FYJ84_07745</name>
</gene>
<proteinExistence type="predicted"/>
<sequence length="216" mass="24115">MRWQIIGIKDKGFIQLAERTGQYKTINASVVYEGQIEDIDFITGNIIRGKKISDTVVGYVAYIEFLNGFSKTFYMSKEEVEAHASKYSQSYRKGYGVWKDNFDAMALKTVTKLLISKYGIMSIEMESSSLARALAADQAIMESEDETYTYADNPQDTISVEVQEPPQYARTINVNDIPPAEEPPAASIPAAEPPEEAPRTAQQGNEAESQPEECPF</sequence>
<feature type="region of interest" description="Disordered" evidence="1">
    <location>
        <begin position="174"/>
        <end position="216"/>
    </location>
</feature>
<dbReference type="GO" id="GO:0006259">
    <property type="term" value="P:DNA metabolic process"/>
    <property type="evidence" value="ECO:0007669"/>
    <property type="project" value="InterPro"/>
</dbReference>
<keyword evidence="3" id="KW-1185">Reference proteome</keyword>
<dbReference type="Pfam" id="PF03837">
    <property type="entry name" value="RecT"/>
    <property type="match status" value="1"/>
</dbReference>
<evidence type="ECO:0000313" key="3">
    <source>
        <dbReference type="Proteomes" id="UP000433181"/>
    </source>
</evidence>
<name>A0A6I2UBH8_9FIRM</name>
<evidence type="ECO:0000256" key="1">
    <source>
        <dbReference type="SAM" id="MobiDB-lite"/>
    </source>
</evidence>